<name>A0AAE5GPD7_9VIBR</name>
<organism evidence="1 2">
    <name type="scientific">Vibrio tubiashii</name>
    <dbReference type="NCBI Taxonomy" id="29498"/>
    <lineage>
        <taxon>Bacteria</taxon>
        <taxon>Pseudomonadati</taxon>
        <taxon>Pseudomonadota</taxon>
        <taxon>Gammaproteobacteria</taxon>
        <taxon>Vibrionales</taxon>
        <taxon>Vibrionaceae</taxon>
        <taxon>Vibrio</taxon>
        <taxon>Vibrio oreintalis group</taxon>
    </lineage>
</organism>
<evidence type="ECO:0000313" key="1">
    <source>
        <dbReference type="EMBL" id="NOI80559.1"/>
    </source>
</evidence>
<gene>
    <name evidence="1" type="ORF">F0237_07780</name>
</gene>
<accession>A0AAE5GPD7</accession>
<reference evidence="1 2" key="1">
    <citation type="submission" date="2019-08" db="EMBL/GenBank/DDBJ databases">
        <title>Draft genome sequencing and comparative genomics of hatchery-associated Vibrios.</title>
        <authorList>
            <person name="Kehlet-Delgado H."/>
            <person name="Mueller R.S."/>
        </authorList>
    </citation>
    <scope>NUCLEOTIDE SEQUENCE [LARGE SCALE GENOMIC DNA]</scope>
    <source>
        <strain evidence="1 2">01-65-5-1</strain>
    </source>
</reference>
<dbReference type="InterPro" id="IPR025048">
    <property type="entry name" value="DUF3987"/>
</dbReference>
<dbReference type="Pfam" id="PF13148">
    <property type="entry name" value="DUF3987"/>
    <property type="match status" value="1"/>
</dbReference>
<protein>
    <submittedName>
        <fullName evidence="1">DUF3987 domain-containing protein</fullName>
    </submittedName>
</protein>
<comment type="caution">
    <text evidence="1">The sequence shown here is derived from an EMBL/GenBank/DDBJ whole genome shotgun (WGS) entry which is preliminary data.</text>
</comment>
<proteinExistence type="predicted"/>
<evidence type="ECO:0000313" key="2">
    <source>
        <dbReference type="Proteomes" id="UP000572722"/>
    </source>
</evidence>
<dbReference type="Proteomes" id="UP000572722">
    <property type="component" value="Unassembled WGS sequence"/>
</dbReference>
<dbReference type="EMBL" id="VTXO01000002">
    <property type="protein sequence ID" value="NOI80559.1"/>
    <property type="molecule type" value="Genomic_DNA"/>
</dbReference>
<sequence>MCCNSQLELPNIEPMDNERLAVTANHKGHYSAGNAGTAGTTNTDIEWQVPRPLIEDTLPKALKLRDEMLPKSIRRYVLEKSFSVDNMPPDFLAVALIVMAGAMIGSNVEIEPKKNDSWRVACVIWSLLVGKASARKTPALSSAISFVDKVKTDVIAPKNKRNEAIHKVKVKRTEAARIELEKQLEDASEHGDDKIIAEIADKLSLLPDLSTPDQKEVYINDSTIEALTICAQSSPSGITVIRDEISGLLSAFSQSGRTHERALYLEGFNGKRNPYIVRRVGRDPLTLPQLFINVLGGIQPDMLAPHIQSALNGKSNDGFLERCLQMSVLPEISERRVTDFKVSEQAEFAVLHCFSKLADLDQPANPIRLKFSPKAQAKWRKWSEEAMNDEKESPAHLESYHVKRIEHCAKLAMIFHLFDEAEKTAPHEQFQPSEVVELTSLSRAMVWMRYLRSHAYRIVASTQDKVAVDSPAQVLLSRLSKFQGQFTRHSLSQKGWKSLTTAKQREEAVNTLIAHGYLKESMITTKQSSKPVLGLLIHPDYA</sequence>
<dbReference type="AlphaFoldDB" id="A0AAE5GPD7"/>